<dbReference type="SMART" id="SM00530">
    <property type="entry name" value="HTH_XRE"/>
    <property type="match status" value="1"/>
</dbReference>
<dbReference type="PANTHER" id="PTHR37301">
    <property type="entry name" value="DNA-BINDING PROTEIN-RELATED"/>
    <property type="match status" value="1"/>
</dbReference>
<dbReference type="Gene3D" id="1.10.260.40">
    <property type="entry name" value="lambda repressor-like DNA-binding domains"/>
    <property type="match status" value="1"/>
</dbReference>
<gene>
    <name evidence="3" type="ORF">QIS96_06250</name>
</gene>
<evidence type="ECO:0000313" key="4">
    <source>
        <dbReference type="Proteomes" id="UP001223978"/>
    </source>
</evidence>
<sequence length="93" mass="9692">MPEEELHSIRIHLDRLLADRGMTLTELSAQVGITVVNLSVLKNGRAKAIRFSTLSRICDVLRCQPGELITHEPGGPGGPGGQGAPGAEGVGPA</sequence>
<evidence type="ECO:0000256" key="1">
    <source>
        <dbReference type="SAM" id="MobiDB-lite"/>
    </source>
</evidence>
<dbReference type="SUPFAM" id="SSF47413">
    <property type="entry name" value="lambda repressor-like DNA-binding domains"/>
    <property type="match status" value="1"/>
</dbReference>
<dbReference type="Proteomes" id="UP001223978">
    <property type="component" value="Unassembled WGS sequence"/>
</dbReference>
<feature type="region of interest" description="Disordered" evidence="1">
    <location>
        <begin position="68"/>
        <end position="93"/>
    </location>
</feature>
<name>A0ABT6S5Q5_9ACTN</name>
<evidence type="ECO:0000259" key="2">
    <source>
        <dbReference type="PROSITE" id="PS50943"/>
    </source>
</evidence>
<dbReference type="CDD" id="cd00093">
    <property type="entry name" value="HTH_XRE"/>
    <property type="match status" value="1"/>
</dbReference>
<reference evidence="3 4" key="1">
    <citation type="submission" date="2023-05" db="EMBL/GenBank/DDBJ databases">
        <title>Draft genome sequence of Streptomyces sp. B-S-A6 isolated from a cave soil in Thailand.</title>
        <authorList>
            <person name="Chamroensaksri N."/>
            <person name="Muangham S."/>
        </authorList>
    </citation>
    <scope>NUCLEOTIDE SEQUENCE [LARGE SCALE GENOMIC DNA]</scope>
    <source>
        <strain evidence="3 4">B-S-A6</strain>
    </source>
</reference>
<dbReference type="Pfam" id="PF13443">
    <property type="entry name" value="HTH_26"/>
    <property type="match status" value="1"/>
</dbReference>
<protein>
    <submittedName>
        <fullName evidence="3">Helix-turn-helix transcriptional regulator</fullName>
    </submittedName>
</protein>
<comment type="caution">
    <text evidence="3">The sequence shown here is derived from an EMBL/GenBank/DDBJ whole genome shotgun (WGS) entry which is preliminary data.</text>
</comment>
<evidence type="ECO:0000313" key="3">
    <source>
        <dbReference type="EMBL" id="MDI3403427.1"/>
    </source>
</evidence>
<proteinExistence type="predicted"/>
<dbReference type="PANTHER" id="PTHR37301:SF1">
    <property type="entry name" value="DNA-BINDING PROTEIN"/>
    <property type="match status" value="1"/>
</dbReference>
<keyword evidence="4" id="KW-1185">Reference proteome</keyword>
<feature type="compositionally biased region" description="Gly residues" evidence="1">
    <location>
        <begin position="74"/>
        <end position="93"/>
    </location>
</feature>
<dbReference type="PROSITE" id="PS50943">
    <property type="entry name" value="HTH_CROC1"/>
    <property type="match status" value="1"/>
</dbReference>
<accession>A0ABT6S5Q5</accession>
<organism evidence="3 4">
    <name type="scientific">Streptomyces cavernicola</name>
    <dbReference type="NCBI Taxonomy" id="3043613"/>
    <lineage>
        <taxon>Bacteria</taxon>
        <taxon>Bacillati</taxon>
        <taxon>Actinomycetota</taxon>
        <taxon>Actinomycetes</taxon>
        <taxon>Kitasatosporales</taxon>
        <taxon>Streptomycetaceae</taxon>
        <taxon>Streptomyces</taxon>
    </lineage>
</organism>
<dbReference type="InterPro" id="IPR010982">
    <property type="entry name" value="Lambda_DNA-bd_dom_sf"/>
</dbReference>
<feature type="domain" description="HTH cro/C1-type" evidence="2">
    <location>
        <begin position="13"/>
        <end position="68"/>
    </location>
</feature>
<dbReference type="EMBL" id="JASCIQ010000005">
    <property type="protein sequence ID" value="MDI3403427.1"/>
    <property type="molecule type" value="Genomic_DNA"/>
</dbReference>
<dbReference type="InterPro" id="IPR001387">
    <property type="entry name" value="Cro/C1-type_HTH"/>
</dbReference>
<dbReference type="RefSeq" id="WP_282541382.1">
    <property type="nucleotide sequence ID" value="NZ_JASCIQ010000005.1"/>
</dbReference>